<dbReference type="Gene3D" id="3.40.50.1220">
    <property type="entry name" value="TPP-binding domain"/>
    <property type="match status" value="1"/>
</dbReference>
<name>A0A9D4TGG6_CHLVU</name>
<dbReference type="Gene3D" id="3.40.50.970">
    <property type="match status" value="2"/>
</dbReference>
<dbReference type="InterPro" id="IPR011766">
    <property type="entry name" value="TPP_enzyme_TPP-bd"/>
</dbReference>
<dbReference type="CDD" id="cd07035">
    <property type="entry name" value="TPP_PYR_POX_like"/>
    <property type="match status" value="1"/>
</dbReference>
<evidence type="ECO:0000259" key="16">
    <source>
        <dbReference type="Pfam" id="PF02776"/>
    </source>
</evidence>
<comment type="cofactor">
    <cofactor evidence="1">
        <name>thiamine diphosphate</name>
        <dbReference type="ChEBI" id="CHEBI:58937"/>
    </cofactor>
</comment>
<dbReference type="Gene3D" id="3.30.300.30">
    <property type="match status" value="1"/>
</dbReference>
<dbReference type="Pfam" id="PF02776">
    <property type="entry name" value="TPP_enzyme_N"/>
    <property type="match status" value="1"/>
</dbReference>
<dbReference type="GO" id="GO:0016874">
    <property type="term" value="F:ligase activity"/>
    <property type="evidence" value="ECO:0007669"/>
    <property type="project" value="UniProtKB-KW"/>
</dbReference>
<dbReference type="CDD" id="cd02004">
    <property type="entry name" value="TPP_BZL_OCoD_HPCL"/>
    <property type="match status" value="1"/>
</dbReference>
<feature type="domain" description="Thiamine pyrophosphate enzyme N-terminal TPP-binding" evidence="16">
    <location>
        <begin position="562"/>
        <end position="672"/>
    </location>
</feature>
<proteinExistence type="inferred from homology"/>
<keyword evidence="7" id="KW-0786">Thiamine pyrophosphate</keyword>
<comment type="caution">
    <text evidence="18">The sequence shown here is derived from an EMBL/GenBank/DDBJ whole genome shotgun (WGS) entry which is preliminary data.</text>
</comment>
<keyword evidence="5" id="KW-0479">Metal-binding</keyword>
<dbReference type="Pfam" id="PF13193">
    <property type="entry name" value="AMP-binding_C"/>
    <property type="match status" value="1"/>
</dbReference>
<dbReference type="InterPro" id="IPR000873">
    <property type="entry name" value="AMP-dep_synth/lig_dom"/>
</dbReference>
<dbReference type="InterPro" id="IPR045310">
    <property type="entry name" value="Pcs60-like"/>
</dbReference>
<dbReference type="OrthoDB" id="3633556at2759"/>
<feature type="compositionally biased region" description="Basic and acidic residues" evidence="12">
    <location>
        <begin position="526"/>
        <end position="536"/>
    </location>
</feature>
<dbReference type="InterPro" id="IPR020845">
    <property type="entry name" value="AMP-binding_CS"/>
</dbReference>
<dbReference type="InterPro" id="IPR029035">
    <property type="entry name" value="DHS-like_NAD/FAD-binding_dom"/>
</dbReference>
<comment type="catalytic activity">
    <reaction evidence="10">
        <text>an (R)-2-hydroxy-long-chain-fatty acyl-CoA = a long-chain fatty aldehyde + formyl-CoA</text>
        <dbReference type="Rhea" id="RHEA:67444"/>
        <dbReference type="ChEBI" id="CHEBI:17176"/>
        <dbReference type="ChEBI" id="CHEBI:57376"/>
        <dbReference type="ChEBI" id="CHEBI:170012"/>
        <dbReference type="EC" id="4.1.2.63"/>
    </reaction>
    <physiologicalReaction direction="left-to-right" evidence="10">
        <dbReference type="Rhea" id="RHEA:67445"/>
    </physiologicalReaction>
</comment>
<keyword evidence="6" id="KW-0460">Magnesium</keyword>
<dbReference type="InterPro" id="IPR025110">
    <property type="entry name" value="AMP-bd_C"/>
</dbReference>
<evidence type="ECO:0000259" key="14">
    <source>
        <dbReference type="Pfam" id="PF00501"/>
    </source>
</evidence>
<dbReference type="Pfam" id="PF02775">
    <property type="entry name" value="TPP_enzyme_C"/>
    <property type="match status" value="1"/>
</dbReference>
<keyword evidence="19" id="KW-1185">Reference proteome</keyword>
<reference evidence="18" key="2">
    <citation type="submission" date="2020-11" db="EMBL/GenBank/DDBJ databases">
        <authorList>
            <person name="Cecchin M."/>
            <person name="Marcolungo L."/>
            <person name="Rossato M."/>
            <person name="Girolomoni L."/>
            <person name="Cosentino E."/>
            <person name="Cuine S."/>
            <person name="Li-Beisson Y."/>
            <person name="Delledonne M."/>
            <person name="Ballottari M."/>
        </authorList>
    </citation>
    <scope>NUCLEOTIDE SEQUENCE</scope>
    <source>
        <strain evidence="18">211/11P</strain>
        <tissue evidence="18">Whole cell</tissue>
    </source>
</reference>
<evidence type="ECO:0000256" key="7">
    <source>
        <dbReference type="ARBA" id="ARBA00023052"/>
    </source>
</evidence>
<dbReference type="AlphaFoldDB" id="A0A9D4TGG6"/>
<dbReference type="InterPro" id="IPR000399">
    <property type="entry name" value="TPP-bd_CS"/>
</dbReference>
<evidence type="ECO:0000259" key="13">
    <source>
        <dbReference type="Pfam" id="PF00205"/>
    </source>
</evidence>
<dbReference type="GO" id="GO:0000287">
    <property type="term" value="F:magnesium ion binding"/>
    <property type="evidence" value="ECO:0007669"/>
    <property type="project" value="InterPro"/>
</dbReference>
<dbReference type="PANTHER" id="PTHR43710:SF2">
    <property type="entry name" value="2-HYDROXYACYL-COA LYASE 1"/>
    <property type="match status" value="1"/>
</dbReference>
<dbReference type="CDD" id="cd05926">
    <property type="entry name" value="FACL_fum10p_like"/>
    <property type="match status" value="1"/>
</dbReference>
<feature type="domain" description="Thiamine pyrophosphate enzyme central" evidence="13">
    <location>
        <begin position="752"/>
        <end position="879"/>
    </location>
</feature>
<evidence type="ECO:0000256" key="8">
    <source>
        <dbReference type="ARBA" id="ARBA00023239"/>
    </source>
</evidence>
<evidence type="ECO:0000256" key="4">
    <source>
        <dbReference type="ARBA" id="ARBA00022598"/>
    </source>
</evidence>
<keyword evidence="4" id="KW-0436">Ligase</keyword>
<feature type="domain" description="AMP-dependent synthetase/ligase" evidence="14">
    <location>
        <begin position="15"/>
        <end position="381"/>
    </location>
</feature>
<dbReference type="Proteomes" id="UP001055712">
    <property type="component" value="Unassembled WGS sequence"/>
</dbReference>
<feature type="domain" description="AMP-binding enzyme C-terminal" evidence="17">
    <location>
        <begin position="431"/>
        <end position="510"/>
    </location>
</feature>
<evidence type="ECO:0000256" key="11">
    <source>
        <dbReference type="ARBA" id="ARBA00044518"/>
    </source>
</evidence>
<dbReference type="Pfam" id="PF00205">
    <property type="entry name" value="TPP_enzyme_M"/>
    <property type="match status" value="1"/>
</dbReference>
<comment type="similarity">
    <text evidence="2">Belongs to the ATP-dependent AMP-binding enzyme family.</text>
</comment>
<dbReference type="PANTHER" id="PTHR43710">
    <property type="entry name" value="2-HYDROXYACYL-COA LYASE"/>
    <property type="match status" value="1"/>
</dbReference>
<evidence type="ECO:0000256" key="2">
    <source>
        <dbReference type="ARBA" id="ARBA00006432"/>
    </source>
</evidence>
<evidence type="ECO:0000256" key="10">
    <source>
        <dbReference type="ARBA" id="ARBA00044454"/>
    </source>
</evidence>
<dbReference type="InterPro" id="IPR045851">
    <property type="entry name" value="AMP-bd_C_sf"/>
</dbReference>
<dbReference type="SUPFAM" id="SSF52518">
    <property type="entry name" value="Thiamin diphosphate-binding fold (THDP-binding)"/>
    <property type="match status" value="2"/>
</dbReference>
<comment type="similarity">
    <text evidence="3">Belongs to the TPP enzyme family.</text>
</comment>
<evidence type="ECO:0000256" key="1">
    <source>
        <dbReference type="ARBA" id="ARBA00001964"/>
    </source>
</evidence>
<sequence length="1139" mass="117206">MTLKTMADVLAGADDSPALLVGSGGAAYTRGALRRLAAQFAATLRASGIKPGDVVTIAEPNTVEFVVAFIGTTLARGIAAPLNQNYKTEEFKYYMDDAHSKLLVVGTDGNAAAQAAQAAPCLMLSVKAPQGEAAPTLEVVSRTAGFEVVTAPPAAGEQLEEAPQPEDVGLFLHTSGTTSRPKGVPLTQANLVASLENIAQTYEFVASDRSLLVMPLFHVHGLMAGLLAPLTAHAAVILPAAGRFAASSFWKDAVQYGATFYTAVPTMHQILLSRAAQDYPASSPPPLRAIRSCSASLAPATLHKVEAAFKAPVLEAYAMTEAAHQMTSNPLPKNGAHKPGTVGKAQGSVKVAILDESCALLPCGETGEVCIQGPNVTAGYLENPKANEEAFAGGWFHTGDQGYLDEEGYLTLTGRLKELINRGGEKISPIEVDSAMLAHPGVAEAVSFAAPDEKYGEVVAAAVVLNEQGLSMGDAIEEDIKRCVGEKLSGFKVPTRVFVTDALPKGPTGKISRRFMVDAFINKKKEGEGGEEKEGSEGAAEGGSGSAPAIEFSRQPNDGCFLVARALAKLGVKEMFGVIGIPVTQLASAAQACGIRFISFRNEQAAGYAAAAAGFLRGIPGVLLTVSGPGVVHGLAGLSNAQANCWPVVMISGSCEQLEVGKGAFQELDQLAAVEAHVKWAGQASSLALIPVTIARAFQEAMAGRPGAAYVDVPSNLLLTELPHAAAVAQAEAAVTGPLLVAHPAPRPSDVEGVAELLRSAQRPLVVIGKGAGLGRAENGLRALVEAAGLPFLATAMGRGVVPDDSPLCVNAARSMALGQADVAIVFGARLNWQLHFGEPPRWSDGAKFVIVDVAPSEQDAAKCAAVLHGDAGAAAEALLAVLRINAPAGGAPLLGGAADWVAALQGKVAGAREKLAGKLARTAFPLDYHTTLRVVRDEINALPQPAVVVSEGANTMDNARVLLEPVLAPRSRLDAGTHGTMGVGLGYAIAAAVTQPGRAVVAVEGDSAFGFSGMEVETICRYNLPICIVVINNGGIYGGDRRQQALVELAEAGLAAVGLPSDPAPTAFVPGAKYHLLMDAFGGCGAAVDTAEGLQAALHEALASRRPTLINVSIDPMAGVESGNVHAFNAAKSTQAAA</sequence>
<evidence type="ECO:0000256" key="3">
    <source>
        <dbReference type="ARBA" id="ARBA00007812"/>
    </source>
</evidence>
<dbReference type="InterPro" id="IPR042099">
    <property type="entry name" value="ANL_N_sf"/>
</dbReference>
<evidence type="ECO:0000313" key="19">
    <source>
        <dbReference type="Proteomes" id="UP001055712"/>
    </source>
</evidence>
<dbReference type="SUPFAM" id="SSF52467">
    <property type="entry name" value="DHS-like NAD/FAD-binding domain"/>
    <property type="match status" value="1"/>
</dbReference>
<evidence type="ECO:0000313" key="18">
    <source>
        <dbReference type="EMBL" id="KAI3424920.1"/>
    </source>
</evidence>
<dbReference type="GO" id="GO:0030976">
    <property type="term" value="F:thiamine pyrophosphate binding"/>
    <property type="evidence" value="ECO:0007669"/>
    <property type="project" value="InterPro"/>
</dbReference>
<dbReference type="Pfam" id="PF00501">
    <property type="entry name" value="AMP-binding"/>
    <property type="match status" value="1"/>
</dbReference>
<protein>
    <recommendedName>
        <fullName evidence="11">2-hydroxyacyl-CoA lyase</fullName>
        <ecNumber evidence="11">4.1.2.63</ecNumber>
    </recommendedName>
</protein>
<keyword evidence="8" id="KW-0456">Lyase</keyword>
<dbReference type="InterPro" id="IPR012000">
    <property type="entry name" value="Thiamin_PyroP_enz_cen_dom"/>
</dbReference>
<reference evidence="18" key="1">
    <citation type="journal article" date="2019" name="Plant J.">
        <title>Chlorella vulgaris genome assembly and annotation reveals the molecular basis for metabolic acclimation to high light conditions.</title>
        <authorList>
            <person name="Cecchin M."/>
            <person name="Marcolungo L."/>
            <person name="Rossato M."/>
            <person name="Girolomoni L."/>
            <person name="Cosentino E."/>
            <person name="Cuine S."/>
            <person name="Li-Beisson Y."/>
            <person name="Delledonne M."/>
            <person name="Ballottari M."/>
        </authorList>
    </citation>
    <scope>NUCLEOTIDE SEQUENCE</scope>
    <source>
        <strain evidence="18">211/11P</strain>
    </source>
</reference>
<dbReference type="PROSITE" id="PS00455">
    <property type="entry name" value="AMP_BINDING"/>
    <property type="match status" value="1"/>
</dbReference>
<dbReference type="InterPro" id="IPR045025">
    <property type="entry name" value="HACL1-like"/>
</dbReference>
<dbReference type="GO" id="GO:0001561">
    <property type="term" value="P:fatty acid alpha-oxidation"/>
    <property type="evidence" value="ECO:0007669"/>
    <property type="project" value="TreeGrafter"/>
</dbReference>
<dbReference type="PROSITE" id="PS00187">
    <property type="entry name" value="TPP_ENZYMES"/>
    <property type="match status" value="1"/>
</dbReference>
<dbReference type="EMBL" id="SIDB01000012">
    <property type="protein sequence ID" value="KAI3424920.1"/>
    <property type="molecule type" value="Genomic_DNA"/>
</dbReference>
<dbReference type="GO" id="GO:0005777">
    <property type="term" value="C:peroxisome"/>
    <property type="evidence" value="ECO:0007669"/>
    <property type="project" value="TreeGrafter"/>
</dbReference>
<accession>A0A9D4TGG6</accession>
<dbReference type="SUPFAM" id="SSF56801">
    <property type="entry name" value="Acetyl-CoA synthetase-like"/>
    <property type="match status" value="1"/>
</dbReference>
<comment type="catalytic activity">
    <reaction evidence="9">
        <text>a 2-hydroxy-3-methyl fatty acyl-CoA = a 2-methyl-branched fatty aldehyde + formyl-CoA</text>
        <dbReference type="Rhea" id="RHEA:25375"/>
        <dbReference type="ChEBI" id="CHEBI:49188"/>
        <dbReference type="ChEBI" id="CHEBI:57376"/>
        <dbReference type="ChEBI" id="CHEBI:58783"/>
        <dbReference type="EC" id="4.1.2.63"/>
    </reaction>
    <physiologicalReaction direction="left-to-right" evidence="9">
        <dbReference type="Rhea" id="RHEA:25376"/>
    </physiologicalReaction>
</comment>
<dbReference type="InterPro" id="IPR029061">
    <property type="entry name" value="THDP-binding"/>
</dbReference>
<dbReference type="Gene3D" id="3.40.50.12780">
    <property type="entry name" value="N-terminal domain of ligase-like"/>
    <property type="match status" value="1"/>
</dbReference>
<gene>
    <name evidence="18" type="ORF">D9Q98_008304</name>
</gene>
<evidence type="ECO:0000256" key="9">
    <source>
        <dbReference type="ARBA" id="ARBA00044451"/>
    </source>
</evidence>
<dbReference type="GO" id="GO:0106359">
    <property type="term" value="F:2-hydroxyacyl-CoA lyase activity"/>
    <property type="evidence" value="ECO:0007669"/>
    <property type="project" value="UniProtKB-EC"/>
</dbReference>
<feature type="region of interest" description="Disordered" evidence="12">
    <location>
        <begin position="526"/>
        <end position="548"/>
    </location>
</feature>
<evidence type="ECO:0000256" key="12">
    <source>
        <dbReference type="SAM" id="MobiDB-lite"/>
    </source>
</evidence>
<evidence type="ECO:0000256" key="5">
    <source>
        <dbReference type="ARBA" id="ARBA00022723"/>
    </source>
</evidence>
<dbReference type="EC" id="4.1.2.63" evidence="11"/>
<dbReference type="NCBIfam" id="NF006721">
    <property type="entry name" value="PRK09259.1"/>
    <property type="match status" value="1"/>
</dbReference>
<evidence type="ECO:0000256" key="6">
    <source>
        <dbReference type="ARBA" id="ARBA00022842"/>
    </source>
</evidence>
<organism evidence="18 19">
    <name type="scientific">Chlorella vulgaris</name>
    <name type="common">Green alga</name>
    <dbReference type="NCBI Taxonomy" id="3077"/>
    <lineage>
        <taxon>Eukaryota</taxon>
        <taxon>Viridiplantae</taxon>
        <taxon>Chlorophyta</taxon>
        <taxon>core chlorophytes</taxon>
        <taxon>Trebouxiophyceae</taxon>
        <taxon>Chlorellales</taxon>
        <taxon>Chlorellaceae</taxon>
        <taxon>Chlorella clade</taxon>
        <taxon>Chlorella</taxon>
    </lineage>
</organism>
<evidence type="ECO:0000259" key="17">
    <source>
        <dbReference type="Pfam" id="PF13193"/>
    </source>
</evidence>
<feature type="domain" description="Thiamine pyrophosphate enzyme TPP-binding" evidence="15">
    <location>
        <begin position="965"/>
        <end position="1113"/>
    </location>
</feature>
<dbReference type="InterPro" id="IPR012001">
    <property type="entry name" value="Thiamin_PyroP_enz_TPP-bd_dom"/>
</dbReference>
<evidence type="ECO:0000259" key="15">
    <source>
        <dbReference type="Pfam" id="PF02775"/>
    </source>
</evidence>